<name>A0A7H1N403_9PROT</name>
<proteinExistence type="predicted"/>
<reference evidence="2 3" key="1">
    <citation type="submission" date="2020-05" db="EMBL/GenBank/DDBJ databases">
        <title>Complete closed genome sequence of Defluviicoccus vanus.</title>
        <authorList>
            <person name="Bessarab I."/>
            <person name="Arumugam K."/>
            <person name="Maszenan A.M."/>
            <person name="Seviour R.J."/>
            <person name="Williams R.B."/>
        </authorList>
    </citation>
    <scope>NUCLEOTIDE SEQUENCE [LARGE SCALE GENOMIC DNA]</scope>
    <source>
        <strain evidence="2 3">Ben 114</strain>
    </source>
</reference>
<protein>
    <submittedName>
        <fullName evidence="2">Uncharacterized protein</fullName>
    </submittedName>
</protein>
<evidence type="ECO:0000313" key="3">
    <source>
        <dbReference type="Proteomes" id="UP000516369"/>
    </source>
</evidence>
<accession>A0A7H1N403</accession>
<feature type="chain" id="PRO_5028894982" evidence="1">
    <location>
        <begin position="23"/>
        <end position="108"/>
    </location>
</feature>
<keyword evidence="1" id="KW-0732">Signal</keyword>
<evidence type="ECO:0000313" key="2">
    <source>
        <dbReference type="EMBL" id="QNT70439.1"/>
    </source>
</evidence>
<keyword evidence="3" id="KW-1185">Reference proteome</keyword>
<evidence type="ECO:0000256" key="1">
    <source>
        <dbReference type="SAM" id="SignalP"/>
    </source>
</evidence>
<dbReference type="KEGG" id="dvn:HQ394_15270"/>
<dbReference type="PROSITE" id="PS51257">
    <property type="entry name" value="PROKAR_LIPOPROTEIN"/>
    <property type="match status" value="1"/>
</dbReference>
<dbReference type="RefSeq" id="WP_190260918.1">
    <property type="nucleotide sequence ID" value="NZ_CP053923.1"/>
</dbReference>
<dbReference type="Proteomes" id="UP000516369">
    <property type="component" value="Chromosome"/>
</dbReference>
<gene>
    <name evidence="2" type="ORF">HQ394_15270</name>
</gene>
<dbReference type="AlphaFoldDB" id="A0A7H1N403"/>
<organism evidence="2 3">
    <name type="scientific">Defluviicoccus vanus</name>
    <dbReference type="NCBI Taxonomy" id="111831"/>
    <lineage>
        <taxon>Bacteria</taxon>
        <taxon>Pseudomonadati</taxon>
        <taxon>Pseudomonadota</taxon>
        <taxon>Alphaproteobacteria</taxon>
        <taxon>Rhodospirillales</taxon>
        <taxon>Rhodospirillaceae</taxon>
        <taxon>Defluviicoccus</taxon>
    </lineage>
</organism>
<dbReference type="EMBL" id="CP053923">
    <property type="protein sequence ID" value="QNT70439.1"/>
    <property type="molecule type" value="Genomic_DNA"/>
</dbReference>
<sequence length="108" mass="11587">MLKRERSGLVRLPKWAPAIATAATVVAACSVVQATPERIVVQFNTYHSDFALNQATRHCAQFGKRPVLVRTEAVAPSISTFFTSTSESTFDCVTPPPLEAEPTPAGNG</sequence>
<feature type="signal peptide" evidence="1">
    <location>
        <begin position="1"/>
        <end position="22"/>
    </location>
</feature>